<name>A0ABY2QPI2_9HYPH</name>
<accession>A0ABY2QPI2</accession>
<protein>
    <submittedName>
        <fullName evidence="1">Uncharacterized protein</fullName>
    </submittedName>
</protein>
<dbReference type="EMBL" id="STGT01000005">
    <property type="protein sequence ID" value="THV11680.1"/>
    <property type="molecule type" value="Genomic_DNA"/>
</dbReference>
<dbReference type="RefSeq" id="WP_136559727.1">
    <property type="nucleotide sequence ID" value="NZ_STGT01000005.1"/>
</dbReference>
<sequence length="75" mass="8397">MALESPGKTREADAIVERTVRRLYGRRQEDGHSEENAAALVTYLVESGIHDEDELVELARIAHGKRYDPSNGSFL</sequence>
<evidence type="ECO:0000313" key="1">
    <source>
        <dbReference type="EMBL" id="THV11680.1"/>
    </source>
</evidence>
<evidence type="ECO:0000313" key="2">
    <source>
        <dbReference type="Proteomes" id="UP000309667"/>
    </source>
</evidence>
<gene>
    <name evidence="1" type="ORF">E9677_19470</name>
</gene>
<dbReference type="Proteomes" id="UP000309667">
    <property type="component" value="Unassembled WGS sequence"/>
</dbReference>
<proteinExistence type="predicted"/>
<reference evidence="1 2" key="1">
    <citation type="submission" date="2019-04" db="EMBL/GenBank/DDBJ databases">
        <title>Genome sequence of strain 7209-2.</title>
        <authorList>
            <person name="Gao J."/>
            <person name="Sun J."/>
        </authorList>
    </citation>
    <scope>NUCLEOTIDE SEQUENCE [LARGE SCALE GENOMIC DNA]</scope>
    <source>
        <strain evidence="1 2">7209-2</strain>
    </source>
</reference>
<organism evidence="1 2">
    <name type="scientific">Rhizobium rhizophilum</name>
    <dbReference type="NCBI Taxonomy" id="1850373"/>
    <lineage>
        <taxon>Bacteria</taxon>
        <taxon>Pseudomonadati</taxon>
        <taxon>Pseudomonadota</taxon>
        <taxon>Alphaproteobacteria</taxon>
        <taxon>Hyphomicrobiales</taxon>
        <taxon>Rhizobiaceae</taxon>
        <taxon>Rhizobium/Agrobacterium group</taxon>
        <taxon>Rhizobium</taxon>
    </lineage>
</organism>
<comment type="caution">
    <text evidence="1">The sequence shown here is derived from an EMBL/GenBank/DDBJ whole genome shotgun (WGS) entry which is preliminary data.</text>
</comment>
<keyword evidence="2" id="KW-1185">Reference proteome</keyword>